<protein>
    <submittedName>
        <fullName evidence="2">Glycosyltransferase</fullName>
    </submittedName>
</protein>
<feature type="domain" description="Glycosyl transferase family 1" evidence="1">
    <location>
        <begin position="275"/>
        <end position="337"/>
    </location>
</feature>
<dbReference type="RefSeq" id="WP_264891618.1">
    <property type="nucleotide sequence ID" value="NZ_CP110257.1"/>
</dbReference>
<dbReference type="InterPro" id="IPR001296">
    <property type="entry name" value="Glyco_trans_1"/>
</dbReference>
<dbReference type="Gene3D" id="3.40.50.2000">
    <property type="entry name" value="Glycogen Phosphorylase B"/>
    <property type="match status" value="1"/>
</dbReference>
<keyword evidence="3" id="KW-1185">Reference proteome</keyword>
<dbReference type="SUPFAM" id="SSF53756">
    <property type="entry name" value="UDP-Glycosyltransferase/glycogen phosphorylase"/>
    <property type="match status" value="1"/>
</dbReference>
<evidence type="ECO:0000313" key="3">
    <source>
        <dbReference type="Proteomes" id="UP001163266"/>
    </source>
</evidence>
<organism evidence="2 3">
    <name type="scientific">Caldimonas aquatica</name>
    <dbReference type="NCBI Taxonomy" id="376175"/>
    <lineage>
        <taxon>Bacteria</taxon>
        <taxon>Pseudomonadati</taxon>
        <taxon>Pseudomonadota</taxon>
        <taxon>Betaproteobacteria</taxon>
        <taxon>Burkholderiales</taxon>
        <taxon>Sphaerotilaceae</taxon>
        <taxon>Caldimonas</taxon>
    </lineage>
</organism>
<accession>A0ABY6MNG6</accession>
<gene>
    <name evidence="2" type="ORF">OMP39_10205</name>
</gene>
<dbReference type="EMBL" id="CP110257">
    <property type="protein sequence ID" value="UZD54049.1"/>
    <property type="molecule type" value="Genomic_DNA"/>
</dbReference>
<dbReference type="Pfam" id="PF00534">
    <property type="entry name" value="Glycos_transf_1"/>
    <property type="match status" value="1"/>
</dbReference>
<evidence type="ECO:0000313" key="2">
    <source>
        <dbReference type="EMBL" id="UZD54049.1"/>
    </source>
</evidence>
<evidence type="ECO:0000259" key="1">
    <source>
        <dbReference type="Pfam" id="PF00534"/>
    </source>
</evidence>
<sequence length="388" mass="42957">MLSSHALEEIDRALAAQESWLGHIERKASAHRILSTLPYGKVPFWNRVVETVGARPNRLSRLTAKAGIPDASLIARLLWRAPRYDVVLLAGGERADLLYVALAALCPWIRTPHIIVDAHWQKASGGPGLLQRGLLRLARRLLHEVQPHSAEEIAIYEREFGVPARLLRPVPWSTSLIGYDIRPAEPAQPFVLTGGQSFRDYPVFLRAAGELGVPVKMGLPPGAVSPEIRRLVEAFPCVELHTEWSNRDYFEQISACSVFAMPIEQNLTRSTADQTILNAMHQGKIVVATDSIGPRIYLRDAINGFLVREPTVEAWKSVLARALNLTPEERAAMADQAAFDARVRFNERIRLGRTLDNALSALDPSHRPSWACQLARVLGPKAASSRAA</sequence>
<reference evidence="2" key="1">
    <citation type="submission" date="2022-10" db="EMBL/GenBank/DDBJ databases">
        <title>Complete genome sequence of Schlegelella aquatica LMG 23380.</title>
        <authorList>
            <person name="Musilova J."/>
            <person name="Kourilova X."/>
            <person name="Bezdicek M."/>
            <person name="Hermankova K."/>
            <person name="Obruca S."/>
            <person name="Sedlar K."/>
        </authorList>
    </citation>
    <scope>NUCLEOTIDE SEQUENCE</scope>
    <source>
        <strain evidence="2">LMG 23380</strain>
    </source>
</reference>
<name>A0ABY6MNG6_9BURK</name>
<proteinExistence type="predicted"/>
<dbReference type="Proteomes" id="UP001163266">
    <property type="component" value="Chromosome"/>
</dbReference>